<dbReference type="AlphaFoldDB" id="A0A2W1MYZ7"/>
<reference evidence="1 2" key="1">
    <citation type="submission" date="2018-06" db="EMBL/GenBank/DDBJ databases">
        <title>The draft genome sequence of Crocinitomix sp. SM1701.</title>
        <authorList>
            <person name="Zhang X."/>
        </authorList>
    </citation>
    <scope>NUCLEOTIDE SEQUENCE [LARGE SCALE GENOMIC DNA]</scope>
    <source>
        <strain evidence="1 2">SM1701</strain>
    </source>
</reference>
<accession>A0A2W1MYZ7</accession>
<dbReference type="RefSeq" id="WP_111063905.1">
    <property type="nucleotide sequence ID" value="NZ_JBHUCU010000005.1"/>
</dbReference>
<evidence type="ECO:0000313" key="1">
    <source>
        <dbReference type="EMBL" id="PZE16460.1"/>
    </source>
</evidence>
<evidence type="ECO:0000313" key="2">
    <source>
        <dbReference type="Proteomes" id="UP000249248"/>
    </source>
</evidence>
<proteinExistence type="predicted"/>
<protein>
    <submittedName>
        <fullName evidence="1">Uncharacterized protein</fullName>
    </submittedName>
</protein>
<sequence>MNKIIAAIVYILLAINGISQFEYDPINFDANNIHFYTLSYDHKIYNISRDNVLRETEEGTNVIKEYSIYNGFPIRGNARMFKVDSFLVILNDERTFADYSGVLVFNMNSKEQHFFNWTDYLADFAGEDQISIALMTQFIGSGNGNLYVFRLSYMDARPILLQLNPIHGFQVVELSSLAAVLQPSETVRSFGSSDSVMAIYTSLDRVIFWEINNHNEIKILPYSFSETPYFFEPNNYSFPFYTAGNICGLMDTTGFSRNFSTEFNLPDQSAGGRFFIGDSLCISYAANQEIVIIDTSDNVKTINYLQDLNINGSLSSIMPHSDKESLLINTYSFPAEVYEPGLYQLKTNHTTLAIHTSPLKNIQDYYQDYGYLNRDNALYLMGHNSYAINIDGSFSQFLLQHDFLKKESNFKLSIYRGFVGEDAGGNVYGKITHDYKYELNYLDTNFYIKVNAKTYQYTVVNQSIFDSVIYHKGFKTATGGYSIVNGKLKYHLDKGAADFFYSVPEDSLEKAFKVNEKIFVTSFNAIYAFYPSTNTFKKIQSFNVALPLFNPSYDLLGNVYIGVYSFNEGPKLYRMTFEDSIFYEVKAPNVNTGVNGSYLHDWYGNIYRERTLNSIALPSQGYETMPFYNGFEWRFQNSLLSNLPFQGSSYRLIASPFSTSVVLERIAGRYVAVNCPTRELEEVNTVYYLRDSSQFPEINLGVDIKKAYWADGRTDLNYKVYRPGEHWVKVLFENGCSSVKTFKVELLPTQNNTNKDILYDFNNNPFPLIFDDHLKGDLFIYDLKGSQVKKINNYENNWLPALNFKGAVLVYALMKDGEKLQTGRIIFL</sequence>
<dbReference type="EMBL" id="QKSB01000008">
    <property type="protein sequence ID" value="PZE16460.1"/>
    <property type="molecule type" value="Genomic_DNA"/>
</dbReference>
<organism evidence="1 2">
    <name type="scientific">Putridiphycobacter roseus</name>
    <dbReference type="NCBI Taxonomy" id="2219161"/>
    <lineage>
        <taxon>Bacteria</taxon>
        <taxon>Pseudomonadati</taxon>
        <taxon>Bacteroidota</taxon>
        <taxon>Flavobacteriia</taxon>
        <taxon>Flavobacteriales</taxon>
        <taxon>Crocinitomicaceae</taxon>
        <taxon>Putridiphycobacter</taxon>
    </lineage>
</organism>
<dbReference type="Proteomes" id="UP000249248">
    <property type="component" value="Unassembled WGS sequence"/>
</dbReference>
<comment type="caution">
    <text evidence="1">The sequence shown here is derived from an EMBL/GenBank/DDBJ whole genome shotgun (WGS) entry which is preliminary data.</text>
</comment>
<gene>
    <name evidence="1" type="ORF">DNU06_13000</name>
</gene>
<name>A0A2W1MYZ7_9FLAO</name>
<keyword evidence="2" id="KW-1185">Reference proteome</keyword>